<sequence>TVVLRDSRLKPGDVLAVIWQLPDGRTLDIPYVPATVGEVRAPIPASVIAASLGKTVEVTNVILVDGGSGVTSPALALRVQDLPATAFKPPRVVQASNGVLDLNTFSGDAQVFAEPWPLIAAGQTFWLLAKGIRDDGSTYTERLPTPYTVQSAEVETGIRRVLERPQMLRLENASMLRLELKVDLTGGASEASAILFPEGEFVMATVNLNLIAPTIVGAVDGALDPESIPASGVVVKVPPYGGRDAGQMVYVEFNGQNGSHHQTAPLRVPDKTTFLNFTVSKQEVLKSTNKAVAFEYKVALADGALYSTSKPVPLKIEEVVEIVPDPIDFEEVPVGNLSSDYVSEHCEIWTYQLRTRRVANASQAHPYIQGKYHEVVGVDGARIQVRLPWQPRKVRIGYSVSKRIAYHYALSGGISRDYFIEGSGWIEYTSNTYIGYVGFALGDATLILDNITME</sequence>
<keyword evidence="2" id="KW-1185">Reference proteome</keyword>
<dbReference type="Proteomes" id="UP000546173">
    <property type="component" value="Unassembled WGS sequence"/>
</dbReference>
<name>A0A7X1GA97_9PSED</name>
<comment type="caution">
    <text evidence="1">The sequence shown here is derived from an EMBL/GenBank/DDBJ whole genome shotgun (WGS) entry which is preliminary data.</text>
</comment>
<reference evidence="1 2" key="1">
    <citation type="submission" date="2020-08" db="EMBL/GenBank/DDBJ databases">
        <title>Pseudomonas sp. nov.</title>
        <authorList>
            <person name="Gieschler S."/>
            <person name="Fiedler G."/>
            <person name="Brinks E."/>
            <person name="Boehnlein C."/>
            <person name="Franz C.M.A.P."/>
            <person name="Kabisch J."/>
        </authorList>
    </citation>
    <scope>NUCLEOTIDE SEQUENCE [LARGE SCALE GENOMIC DNA]</scope>
    <source>
        <strain evidence="1 2">MBT-2</strain>
    </source>
</reference>
<organism evidence="1 2">
    <name type="scientific">Pseudomonas baltica</name>
    <dbReference type="NCBI Taxonomy" id="2762576"/>
    <lineage>
        <taxon>Bacteria</taxon>
        <taxon>Pseudomonadati</taxon>
        <taxon>Pseudomonadota</taxon>
        <taxon>Gammaproteobacteria</taxon>
        <taxon>Pseudomonadales</taxon>
        <taxon>Pseudomonadaceae</taxon>
        <taxon>Pseudomonas</taxon>
    </lineage>
</organism>
<evidence type="ECO:0000313" key="2">
    <source>
        <dbReference type="Proteomes" id="UP000546173"/>
    </source>
</evidence>
<protein>
    <submittedName>
        <fullName evidence="1">Uncharacterized protein</fullName>
    </submittedName>
</protein>
<dbReference type="AlphaFoldDB" id="A0A7X1GA97"/>
<dbReference type="EMBL" id="JACMYH010000008">
    <property type="protein sequence ID" value="MBC2680559.1"/>
    <property type="molecule type" value="Genomic_DNA"/>
</dbReference>
<accession>A0A7X1GA97</accession>
<proteinExistence type="predicted"/>
<feature type="non-terminal residue" evidence="1">
    <location>
        <position position="1"/>
    </location>
</feature>
<gene>
    <name evidence="1" type="ORF">H7993_19360</name>
</gene>
<evidence type="ECO:0000313" key="1">
    <source>
        <dbReference type="EMBL" id="MBC2680559.1"/>
    </source>
</evidence>